<evidence type="ECO:0000256" key="1">
    <source>
        <dbReference type="SAM" id="Phobius"/>
    </source>
</evidence>
<dbReference type="AlphaFoldDB" id="A0A3M6TG12"/>
<name>A0A3M6TG12_POCDA</name>
<accession>A0A3M6TG12</accession>
<evidence type="ECO:0000313" key="2">
    <source>
        <dbReference type="EMBL" id="RMX40154.1"/>
    </source>
</evidence>
<sequence>MSCWETELERGMILPRRDYFHQRAGFFKLFVWVLTLIIKVIILDLLVIKDLVNDDFKVITYGEFKVKYCLSASFLEFYGVTSAIRSAMKSWKLKKPDGKDQGFSVQKLIAATKPTTLAYKILLQKNSTCPRRSQEKWVRDCDFVVVEDLSWRSLYLLPRFCTLSTKIRNFQFKFLHRLFDDSGYFVLYATMLGIKVYHWLLSVLINKFRDVTLM</sequence>
<gene>
    <name evidence="2" type="ORF">pdam_00002314</name>
</gene>
<comment type="caution">
    <text evidence="2">The sequence shown here is derived from an EMBL/GenBank/DDBJ whole genome shotgun (WGS) entry which is preliminary data.</text>
</comment>
<proteinExistence type="predicted"/>
<protein>
    <submittedName>
        <fullName evidence="2">Uncharacterized protein</fullName>
    </submittedName>
</protein>
<organism evidence="2 3">
    <name type="scientific">Pocillopora damicornis</name>
    <name type="common">Cauliflower coral</name>
    <name type="synonym">Millepora damicornis</name>
    <dbReference type="NCBI Taxonomy" id="46731"/>
    <lineage>
        <taxon>Eukaryota</taxon>
        <taxon>Metazoa</taxon>
        <taxon>Cnidaria</taxon>
        <taxon>Anthozoa</taxon>
        <taxon>Hexacorallia</taxon>
        <taxon>Scleractinia</taxon>
        <taxon>Astrocoeniina</taxon>
        <taxon>Pocilloporidae</taxon>
        <taxon>Pocillopora</taxon>
    </lineage>
</organism>
<keyword evidence="1" id="KW-0812">Transmembrane</keyword>
<dbReference type="EMBL" id="RCHS01003687">
    <property type="protein sequence ID" value="RMX40154.1"/>
    <property type="molecule type" value="Genomic_DNA"/>
</dbReference>
<keyword evidence="1" id="KW-1133">Transmembrane helix</keyword>
<feature type="transmembrane region" description="Helical" evidence="1">
    <location>
        <begin position="185"/>
        <end position="205"/>
    </location>
</feature>
<feature type="transmembrane region" description="Helical" evidence="1">
    <location>
        <begin position="26"/>
        <end position="48"/>
    </location>
</feature>
<evidence type="ECO:0000313" key="3">
    <source>
        <dbReference type="Proteomes" id="UP000275408"/>
    </source>
</evidence>
<dbReference type="Proteomes" id="UP000275408">
    <property type="component" value="Unassembled WGS sequence"/>
</dbReference>
<reference evidence="2 3" key="1">
    <citation type="journal article" date="2018" name="Sci. Rep.">
        <title>Comparative analysis of the Pocillopora damicornis genome highlights role of immune system in coral evolution.</title>
        <authorList>
            <person name="Cunning R."/>
            <person name="Bay R.A."/>
            <person name="Gillette P."/>
            <person name="Baker A.C."/>
            <person name="Traylor-Knowles N."/>
        </authorList>
    </citation>
    <scope>NUCLEOTIDE SEQUENCE [LARGE SCALE GENOMIC DNA]</scope>
    <source>
        <strain evidence="2">RSMAS</strain>
        <tissue evidence="2">Whole animal</tissue>
    </source>
</reference>
<keyword evidence="3" id="KW-1185">Reference proteome</keyword>
<keyword evidence="1" id="KW-0472">Membrane</keyword>